<dbReference type="Gene3D" id="3.20.20.140">
    <property type="entry name" value="Metal-dependent hydrolases"/>
    <property type="match status" value="1"/>
</dbReference>
<accession>A0A9D9N9C8</accession>
<dbReference type="InterPro" id="IPR032466">
    <property type="entry name" value="Metal_Hydrolase"/>
</dbReference>
<gene>
    <name evidence="1" type="ORF">IAB93_03140</name>
</gene>
<proteinExistence type="predicted"/>
<dbReference type="PANTHER" id="PTHR10443:SF12">
    <property type="entry name" value="DIPEPTIDASE"/>
    <property type="match status" value="1"/>
</dbReference>
<dbReference type="GO" id="GO:0070573">
    <property type="term" value="F:metallodipeptidase activity"/>
    <property type="evidence" value="ECO:0007669"/>
    <property type="project" value="InterPro"/>
</dbReference>
<dbReference type="SUPFAM" id="SSF51556">
    <property type="entry name" value="Metallo-dependent hydrolases"/>
    <property type="match status" value="1"/>
</dbReference>
<dbReference type="EMBL" id="JADIME010000034">
    <property type="protein sequence ID" value="MBO8464974.1"/>
    <property type="molecule type" value="Genomic_DNA"/>
</dbReference>
<evidence type="ECO:0000313" key="1">
    <source>
        <dbReference type="EMBL" id="MBO8464974.1"/>
    </source>
</evidence>
<dbReference type="CDD" id="cd01301">
    <property type="entry name" value="rDP_like"/>
    <property type="match status" value="1"/>
</dbReference>
<dbReference type="PANTHER" id="PTHR10443">
    <property type="entry name" value="MICROSOMAL DIPEPTIDASE"/>
    <property type="match status" value="1"/>
</dbReference>
<reference evidence="1" key="1">
    <citation type="submission" date="2020-10" db="EMBL/GenBank/DDBJ databases">
        <authorList>
            <person name="Gilroy R."/>
        </authorList>
    </citation>
    <scope>NUCLEOTIDE SEQUENCE</scope>
    <source>
        <strain evidence="1">10037</strain>
    </source>
</reference>
<dbReference type="AlphaFoldDB" id="A0A9D9N9C8"/>
<dbReference type="PROSITE" id="PS51365">
    <property type="entry name" value="RENAL_DIPEPTIDASE_2"/>
    <property type="match status" value="1"/>
</dbReference>
<comment type="caution">
    <text evidence="1">The sequence shown here is derived from an EMBL/GenBank/DDBJ whole genome shotgun (WGS) entry which is preliminary data.</text>
</comment>
<reference evidence="1" key="2">
    <citation type="journal article" date="2021" name="PeerJ">
        <title>Extensive microbial diversity within the chicken gut microbiome revealed by metagenomics and culture.</title>
        <authorList>
            <person name="Gilroy R."/>
            <person name="Ravi A."/>
            <person name="Getino M."/>
            <person name="Pursley I."/>
            <person name="Horton D.L."/>
            <person name="Alikhan N.F."/>
            <person name="Baker D."/>
            <person name="Gharbi K."/>
            <person name="Hall N."/>
            <person name="Watson M."/>
            <person name="Adriaenssens E.M."/>
            <person name="Foster-Nyarko E."/>
            <person name="Jarju S."/>
            <person name="Secka A."/>
            <person name="Antonio M."/>
            <person name="Oren A."/>
            <person name="Chaudhuri R.R."/>
            <person name="La Ragione R."/>
            <person name="Hildebrand F."/>
            <person name="Pallen M.J."/>
        </authorList>
    </citation>
    <scope>NUCLEOTIDE SEQUENCE</scope>
    <source>
        <strain evidence="1">10037</strain>
    </source>
</reference>
<organism evidence="1 2">
    <name type="scientific">Candidatus Merdivivens pullistercoris</name>
    <dbReference type="NCBI Taxonomy" id="2840873"/>
    <lineage>
        <taxon>Bacteria</taxon>
        <taxon>Pseudomonadati</taxon>
        <taxon>Bacteroidota</taxon>
        <taxon>Bacteroidia</taxon>
        <taxon>Bacteroidales</taxon>
        <taxon>Muribaculaceae</taxon>
        <taxon>Muribaculaceae incertae sedis</taxon>
        <taxon>Candidatus Merdivivens</taxon>
    </lineage>
</organism>
<dbReference type="Proteomes" id="UP000823597">
    <property type="component" value="Unassembled WGS sequence"/>
</dbReference>
<name>A0A9D9N9C8_9BACT</name>
<sequence length="340" mass="37018">MENDFTNKGNIPFIVIDTHCDTPGRLADGAVLSSKGDNGHFDYPRMAEGGVDCEFFALYTPNDMPPDTALRRVMEMSAAVHDSVEAFPGVRMAYSPADVMRNKEAGRRSVAVGMENAAPLCKSLPLLREMYRMGVRYVTLTHNGNNEICDAALAPEKRWNGLSPFGKEFVSEMNRIGMMIDVSHISDDSFFDVLSCSSAPVIASHSCCRAISEHPRNMTDGMIKALADAGGVVQINFCPLFVDASCDESAYETLPSFKEVADHIEHVIKIAGIGSVGIGSDFDGIDHTPKGLEDISKMPALLQELSGRGYGEKELALIAGGNFLRVWKAVDDKKTLKIDM</sequence>
<dbReference type="Pfam" id="PF01244">
    <property type="entry name" value="Peptidase_M19"/>
    <property type="match status" value="1"/>
</dbReference>
<dbReference type="GO" id="GO:0006508">
    <property type="term" value="P:proteolysis"/>
    <property type="evidence" value="ECO:0007669"/>
    <property type="project" value="InterPro"/>
</dbReference>
<evidence type="ECO:0000313" key="2">
    <source>
        <dbReference type="Proteomes" id="UP000823597"/>
    </source>
</evidence>
<protein>
    <submittedName>
        <fullName evidence="1">Dipeptidase</fullName>
    </submittedName>
</protein>
<dbReference type="InterPro" id="IPR008257">
    <property type="entry name" value="Pept_M19"/>
</dbReference>